<dbReference type="Proteomes" id="UP001152795">
    <property type="component" value="Unassembled WGS sequence"/>
</dbReference>
<dbReference type="Pfam" id="PF05380">
    <property type="entry name" value="Peptidase_A17"/>
    <property type="match status" value="1"/>
</dbReference>
<dbReference type="PANTHER" id="PTHR47331">
    <property type="entry name" value="PHD-TYPE DOMAIN-CONTAINING PROTEIN"/>
    <property type="match status" value="1"/>
</dbReference>
<dbReference type="InterPro" id="IPR008042">
    <property type="entry name" value="Retrotrans_Pao"/>
</dbReference>
<comment type="caution">
    <text evidence="1">The sequence shown here is derived from an EMBL/GenBank/DDBJ whole genome shotgun (WGS) entry which is preliminary data.</text>
</comment>
<name>A0A6S7K7V7_PARCT</name>
<proteinExistence type="predicted"/>
<evidence type="ECO:0000313" key="2">
    <source>
        <dbReference type="Proteomes" id="UP001152795"/>
    </source>
</evidence>
<dbReference type="AlphaFoldDB" id="A0A6S7K7V7"/>
<gene>
    <name evidence="1" type="ORF">PACLA_8A075734</name>
</gene>
<reference evidence="1" key="1">
    <citation type="submission" date="2020-04" db="EMBL/GenBank/DDBJ databases">
        <authorList>
            <person name="Alioto T."/>
            <person name="Alioto T."/>
            <person name="Gomez Garrido J."/>
        </authorList>
    </citation>
    <scope>NUCLEOTIDE SEQUENCE</scope>
    <source>
        <strain evidence="1">A484AB</strain>
    </source>
</reference>
<evidence type="ECO:0000313" key="1">
    <source>
        <dbReference type="EMBL" id="CAB4041515.1"/>
    </source>
</evidence>
<dbReference type="PANTHER" id="PTHR47331:SF1">
    <property type="entry name" value="GAG-LIKE PROTEIN"/>
    <property type="match status" value="1"/>
</dbReference>
<organism evidence="1 2">
    <name type="scientific">Paramuricea clavata</name>
    <name type="common">Red gorgonian</name>
    <name type="synonym">Violescent sea-whip</name>
    <dbReference type="NCBI Taxonomy" id="317549"/>
    <lineage>
        <taxon>Eukaryota</taxon>
        <taxon>Metazoa</taxon>
        <taxon>Cnidaria</taxon>
        <taxon>Anthozoa</taxon>
        <taxon>Octocorallia</taxon>
        <taxon>Malacalcyonacea</taxon>
        <taxon>Plexauridae</taxon>
        <taxon>Paramuricea</taxon>
    </lineage>
</organism>
<protein>
    <submittedName>
        <fullName evidence="1">Uncharacterized protein</fullName>
    </submittedName>
</protein>
<accession>A0A6S7K7V7</accession>
<keyword evidence="2" id="KW-1185">Reference proteome</keyword>
<sequence>MLEGGFELRKWVTNDPELRAYISSTMGDKPNSQPLGEDLTYVEVMSPNLVTPNQAVLGVAWDTITDEFVFQFDNFLSKCASLKQTKRNLLSASASIFDPLGVIAPVTARIKTIFQLLCKDKLNWDDLIPPALASIWNKFLEELKSLRELINEVVLGIRGRVELDEIFCWSDSEVALSWIRGKERSWEPCVENRVVTIRKVVDRDRWNFVKGELNPADIPTRISTSLVECFSGCWFTGPSVLLSQPSAYRGERSDTLCDQTSLGGKVVEEVSHSSDVLFNNATRNDIPGETCSLSDVIDCTRYSSLNKLVVTTGYVIRFLNNLRKRTKNHGNLITENVLTADEYEQVLHMWIKEEQSQIKGQ</sequence>
<dbReference type="EMBL" id="CACRXK020028444">
    <property type="protein sequence ID" value="CAB4041515.1"/>
    <property type="molecule type" value="Genomic_DNA"/>
</dbReference>
<dbReference type="OrthoDB" id="6429900at2759"/>